<dbReference type="KEGG" id="smic:SmB9_30610"/>
<evidence type="ECO:0000256" key="2">
    <source>
        <dbReference type="ARBA" id="ARBA00022908"/>
    </source>
</evidence>
<keyword evidence="4" id="KW-0238">DNA-binding</keyword>
<dbReference type="PANTHER" id="PTHR30461:SF26">
    <property type="entry name" value="RESOLVASE HOMOLOG YNEB"/>
    <property type="match status" value="1"/>
</dbReference>
<dbReference type="SUPFAM" id="SSF53041">
    <property type="entry name" value="Resolvase-like"/>
    <property type="match status" value="1"/>
</dbReference>
<dbReference type="AlphaFoldDB" id="A0AAD1D8N9"/>
<evidence type="ECO:0000313" key="9">
    <source>
        <dbReference type="EMBL" id="BBE35403.1"/>
    </source>
</evidence>
<dbReference type="PANTHER" id="PTHR30461">
    <property type="entry name" value="DNA-INVERTASE FROM LAMBDOID PROPHAGE"/>
    <property type="match status" value="1"/>
</dbReference>
<dbReference type="SMART" id="SM00857">
    <property type="entry name" value="Resolvase"/>
    <property type="match status" value="1"/>
</dbReference>
<keyword evidence="5" id="KW-0233">DNA recombination</keyword>
<dbReference type="EMBL" id="RBWX01000010">
    <property type="protein sequence ID" value="RKS86493.1"/>
    <property type="molecule type" value="Genomic_DNA"/>
</dbReference>
<dbReference type="SUPFAM" id="SSF46689">
    <property type="entry name" value="Homeodomain-like"/>
    <property type="match status" value="1"/>
</dbReference>
<evidence type="ECO:0000256" key="5">
    <source>
        <dbReference type="ARBA" id="ARBA00023172"/>
    </source>
</evidence>
<name>A0AAD1D8N9_SPHMI</name>
<evidence type="ECO:0000259" key="8">
    <source>
        <dbReference type="PROSITE" id="PS51736"/>
    </source>
</evidence>
<keyword evidence="12" id="KW-1185">Reference proteome</keyword>
<protein>
    <submittedName>
        <fullName evidence="9 10">DNA invertase</fullName>
    </submittedName>
</protein>
<dbReference type="GO" id="GO:0015074">
    <property type="term" value="P:DNA integration"/>
    <property type="evidence" value="ECO:0007669"/>
    <property type="project" value="UniProtKB-KW"/>
</dbReference>
<evidence type="ECO:0000313" key="10">
    <source>
        <dbReference type="EMBL" id="RKS86493.1"/>
    </source>
</evidence>
<reference evidence="9 11" key="1">
    <citation type="submission" date="2018-06" db="EMBL/GenBank/DDBJ databases">
        <title>Complete Genome Sequence of the Microcystin-Degrading Bacterium Sphingosinicella microcystinivorans Strain B-9.</title>
        <authorList>
            <person name="Jin H."/>
            <person name="Nishizawa T."/>
            <person name="Guo Y."/>
            <person name="Nishizawa A."/>
            <person name="Park H."/>
            <person name="Kato H."/>
            <person name="Tsuji K."/>
            <person name="Harada K."/>
        </authorList>
    </citation>
    <scope>NUCLEOTIDE SEQUENCE [LARGE SCALE GENOMIC DNA]</scope>
    <source>
        <strain evidence="9 11">B9</strain>
    </source>
</reference>
<evidence type="ECO:0000313" key="12">
    <source>
        <dbReference type="Proteomes" id="UP000276029"/>
    </source>
</evidence>
<dbReference type="InterPro" id="IPR036162">
    <property type="entry name" value="Resolvase-like_N_sf"/>
</dbReference>
<dbReference type="EMBL" id="AP018711">
    <property type="protein sequence ID" value="BBE35403.1"/>
    <property type="molecule type" value="Genomic_DNA"/>
</dbReference>
<dbReference type="GO" id="GO:0000150">
    <property type="term" value="F:DNA strand exchange activity"/>
    <property type="evidence" value="ECO:0007669"/>
    <property type="project" value="UniProtKB-KW"/>
</dbReference>
<evidence type="ECO:0000256" key="4">
    <source>
        <dbReference type="ARBA" id="ARBA00023125"/>
    </source>
</evidence>
<dbReference type="InterPro" id="IPR006120">
    <property type="entry name" value="Resolvase_HTH_dom"/>
</dbReference>
<evidence type="ECO:0000256" key="1">
    <source>
        <dbReference type="ARBA" id="ARBA00009913"/>
    </source>
</evidence>
<dbReference type="Proteomes" id="UP000275727">
    <property type="component" value="Chromosome"/>
</dbReference>
<accession>A0AAD1D8N9</accession>
<dbReference type="FunFam" id="3.40.50.1390:FF:000001">
    <property type="entry name" value="DNA recombinase"/>
    <property type="match status" value="1"/>
</dbReference>
<keyword evidence="3" id="KW-0230">DNA invertase</keyword>
<proteinExistence type="inferred from homology"/>
<dbReference type="InterPro" id="IPR009057">
    <property type="entry name" value="Homeodomain-like_sf"/>
</dbReference>
<comment type="similarity">
    <text evidence="1">Belongs to the site-specific recombinase resolvase family.</text>
</comment>
<dbReference type="PROSITE" id="PS00398">
    <property type="entry name" value="RECOMBINASES_2"/>
    <property type="match status" value="1"/>
</dbReference>
<feature type="active site" description="O-(5'-phospho-DNA)-serine intermediate" evidence="6 7">
    <location>
        <position position="9"/>
    </location>
</feature>
<dbReference type="RefSeq" id="WP_121052951.1">
    <property type="nucleotide sequence ID" value="NZ_AP018711.1"/>
</dbReference>
<dbReference type="Proteomes" id="UP000276029">
    <property type="component" value="Unassembled WGS sequence"/>
</dbReference>
<evidence type="ECO:0000256" key="6">
    <source>
        <dbReference type="PIRSR" id="PIRSR606118-50"/>
    </source>
</evidence>
<feature type="domain" description="Resolvase/invertase-type recombinase catalytic" evidence="8">
    <location>
        <begin position="1"/>
        <end position="136"/>
    </location>
</feature>
<evidence type="ECO:0000256" key="7">
    <source>
        <dbReference type="PROSITE-ProRule" id="PRU10137"/>
    </source>
</evidence>
<dbReference type="InterPro" id="IPR050639">
    <property type="entry name" value="SSR_resolvase"/>
</dbReference>
<dbReference type="InterPro" id="IPR006119">
    <property type="entry name" value="Resolv_N"/>
</dbReference>
<dbReference type="InterPro" id="IPR006118">
    <property type="entry name" value="Recombinase_CS"/>
</dbReference>
<organism evidence="9 11">
    <name type="scientific">Sphingosinicella microcystinivorans</name>
    <dbReference type="NCBI Taxonomy" id="335406"/>
    <lineage>
        <taxon>Bacteria</taxon>
        <taxon>Pseudomonadati</taxon>
        <taxon>Pseudomonadota</taxon>
        <taxon>Alphaproteobacteria</taxon>
        <taxon>Sphingomonadales</taxon>
        <taxon>Sphingosinicellaceae</taxon>
        <taxon>Sphingosinicella</taxon>
    </lineage>
</organism>
<sequence>MLIGYARVSSTGQSLDVQTEALTAAGCEKLFAEKRSGTTTDGRQALADALDYAREGDTLVVTRLDRLARSITDLRQIVDTLTAKGASFRCLQQGSIDTSRSDGKLLLNILASFAEFEADIRRERQREGIDKAKAAGVYKGRPAAIDPAKVRALSAGGMGASQIAKELGIGRASVYRALGEDRRGR</sequence>
<dbReference type="Gene3D" id="3.40.50.1390">
    <property type="entry name" value="Resolvase, N-terminal catalytic domain"/>
    <property type="match status" value="1"/>
</dbReference>
<evidence type="ECO:0000256" key="3">
    <source>
        <dbReference type="ARBA" id="ARBA00023100"/>
    </source>
</evidence>
<dbReference type="PROSITE" id="PS51736">
    <property type="entry name" value="RECOMBINASES_3"/>
    <property type="match status" value="1"/>
</dbReference>
<dbReference type="CDD" id="cd03768">
    <property type="entry name" value="SR_ResInv"/>
    <property type="match status" value="1"/>
</dbReference>
<dbReference type="GO" id="GO:0003677">
    <property type="term" value="F:DNA binding"/>
    <property type="evidence" value="ECO:0007669"/>
    <property type="project" value="UniProtKB-KW"/>
</dbReference>
<dbReference type="Pfam" id="PF00239">
    <property type="entry name" value="Resolvase"/>
    <property type="match status" value="1"/>
</dbReference>
<keyword evidence="2" id="KW-0229">DNA integration</keyword>
<gene>
    <name evidence="10" type="ORF">DFR51_3200</name>
    <name evidence="9" type="ORF">SmB9_30610</name>
</gene>
<dbReference type="PROSITE" id="PS00397">
    <property type="entry name" value="RECOMBINASES_1"/>
    <property type="match status" value="1"/>
</dbReference>
<dbReference type="Pfam" id="PF02796">
    <property type="entry name" value="HTH_7"/>
    <property type="match status" value="1"/>
</dbReference>
<reference evidence="10 12" key="2">
    <citation type="submission" date="2018-10" db="EMBL/GenBank/DDBJ databases">
        <title>Genomic Encyclopedia of Type Strains, Phase IV (KMG-IV): sequencing the most valuable type-strain genomes for metagenomic binning, comparative biology and taxonomic classification.</title>
        <authorList>
            <person name="Goeker M."/>
        </authorList>
    </citation>
    <scope>NUCLEOTIDE SEQUENCE [LARGE SCALE GENOMIC DNA]</scope>
    <source>
        <strain evidence="10 12">DSM 19791</strain>
    </source>
</reference>
<evidence type="ECO:0000313" key="11">
    <source>
        <dbReference type="Proteomes" id="UP000275727"/>
    </source>
</evidence>
<dbReference type="Gene3D" id="1.10.10.60">
    <property type="entry name" value="Homeodomain-like"/>
    <property type="match status" value="1"/>
</dbReference>